<comment type="caution">
    <text evidence="2">The sequence shown here is derived from an EMBL/GenBank/DDBJ whole genome shotgun (WGS) entry which is preliminary data.</text>
</comment>
<dbReference type="Gene3D" id="2.40.50.1020">
    <property type="entry name" value="LytTr DNA-binding domain"/>
    <property type="match status" value="1"/>
</dbReference>
<feature type="domain" description="HTH LytTR-type" evidence="1">
    <location>
        <begin position="143"/>
        <end position="207"/>
    </location>
</feature>
<organism evidence="2 3">
    <name type="scientific">Candidatus Defluviibacterium haderslevense</name>
    <dbReference type="NCBI Taxonomy" id="2981993"/>
    <lineage>
        <taxon>Bacteria</taxon>
        <taxon>Pseudomonadati</taxon>
        <taxon>Bacteroidota</taxon>
        <taxon>Saprospiria</taxon>
        <taxon>Saprospirales</taxon>
        <taxon>Saprospiraceae</taxon>
        <taxon>Candidatus Defluviibacterium</taxon>
    </lineage>
</organism>
<dbReference type="PROSITE" id="PS50930">
    <property type="entry name" value="HTH_LYTTR"/>
    <property type="match status" value="1"/>
</dbReference>
<evidence type="ECO:0000313" key="2">
    <source>
        <dbReference type="EMBL" id="MBK9717516.1"/>
    </source>
</evidence>
<dbReference type="EMBL" id="JADKFW010000004">
    <property type="protein sequence ID" value="MBK9717516.1"/>
    <property type="molecule type" value="Genomic_DNA"/>
</dbReference>
<protein>
    <submittedName>
        <fullName evidence="2">LytTR family transcriptional regulator</fullName>
    </submittedName>
</protein>
<reference evidence="2 3" key="1">
    <citation type="submission" date="2020-10" db="EMBL/GenBank/DDBJ databases">
        <title>Connecting structure to function with the recovery of over 1000 high-quality activated sludge metagenome-assembled genomes encoding full-length rRNA genes using long-read sequencing.</title>
        <authorList>
            <person name="Singleton C.M."/>
            <person name="Petriglieri F."/>
            <person name="Kristensen J.M."/>
            <person name="Kirkegaard R.H."/>
            <person name="Michaelsen T.Y."/>
            <person name="Andersen M.H."/>
            <person name="Karst S.M."/>
            <person name="Dueholm M.S."/>
            <person name="Nielsen P.H."/>
            <person name="Albertsen M."/>
        </authorList>
    </citation>
    <scope>NUCLEOTIDE SEQUENCE [LARGE SCALE GENOMIC DNA]</scope>
    <source>
        <strain evidence="2">Ribe_18-Q3-R11-54_BAT3C.373</strain>
    </source>
</reference>
<gene>
    <name evidence="2" type="ORF">IPO85_08395</name>
</gene>
<accession>A0A9D7S9S5</accession>
<dbReference type="AlphaFoldDB" id="A0A9D7S9S5"/>
<dbReference type="PANTHER" id="PTHR37299:SF1">
    <property type="entry name" value="STAGE 0 SPORULATION PROTEIN A HOMOLOG"/>
    <property type="match status" value="1"/>
</dbReference>
<proteinExistence type="predicted"/>
<evidence type="ECO:0000313" key="3">
    <source>
        <dbReference type="Proteomes" id="UP000808349"/>
    </source>
</evidence>
<dbReference type="Pfam" id="PF04397">
    <property type="entry name" value="LytTR"/>
    <property type="match status" value="1"/>
</dbReference>
<dbReference type="PANTHER" id="PTHR37299">
    <property type="entry name" value="TRANSCRIPTIONAL REGULATOR-RELATED"/>
    <property type="match status" value="1"/>
</dbReference>
<dbReference type="InterPro" id="IPR046947">
    <property type="entry name" value="LytR-like"/>
</dbReference>
<dbReference type="GO" id="GO:0003677">
    <property type="term" value="F:DNA binding"/>
    <property type="evidence" value="ECO:0007669"/>
    <property type="project" value="InterPro"/>
</dbReference>
<sequence length="248" mass="28750">MIKEDHQAVLIESNTELPCKKFITNYFPECKVIQKDMDHKFMVQYVQDNNADLVFVDLAVDQVNQVLDQLSRFQVCLILFGTQQQYTKLNIKQPVHHLISDPLDLEKIHNVILNMTQHLNLQQLRHKISRLTHIITHLNDLRISISTKEGYEVIHIINILRIEAARSYCVAYFFNGAKILISKPLNALEKKLPKGMFLRIHSSHLVNVCAINKCIKSDGYSIVLENGQQFPIASRRKEHVMSFFNFIA</sequence>
<dbReference type="SMART" id="SM00850">
    <property type="entry name" value="LytTR"/>
    <property type="match status" value="1"/>
</dbReference>
<dbReference type="InterPro" id="IPR007492">
    <property type="entry name" value="LytTR_DNA-bd_dom"/>
</dbReference>
<name>A0A9D7S9S5_9BACT</name>
<evidence type="ECO:0000259" key="1">
    <source>
        <dbReference type="PROSITE" id="PS50930"/>
    </source>
</evidence>
<dbReference type="GO" id="GO:0000156">
    <property type="term" value="F:phosphorelay response regulator activity"/>
    <property type="evidence" value="ECO:0007669"/>
    <property type="project" value="InterPro"/>
</dbReference>
<dbReference type="Proteomes" id="UP000808349">
    <property type="component" value="Unassembled WGS sequence"/>
</dbReference>